<proteinExistence type="predicted"/>
<dbReference type="GO" id="GO:1901135">
    <property type="term" value="P:carbohydrate derivative metabolic process"/>
    <property type="evidence" value="ECO:0007669"/>
    <property type="project" value="UniProtKB-ARBA"/>
</dbReference>
<evidence type="ECO:0000259" key="1">
    <source>
        <dbReference type="Pfam" id="PF00534"/>
    </source>
</evidence>
<feature type="domain" description="Glycosyl transferase family 1" evidence="1">
    <location>
        <begin position="176"/>
        <end position="338"/>
    </location>
</feature>
<dbReference type="SUPFAM" id="SSF53756">
    <property type="entry name" value="UDP-Glycosyltransferase/glycogen phosphorylase"/>
    <property type="match status" value="1"/>
</dbReference>
<keyword evidence="3" id="KW-0808">Transferase</keyword>
<dbReference type="GO" id="GO:0016757">
    <property type="term" value="F:glycosyltransferase activity"/>
    <property type="evidence" value="ECO:0007669"/>
    <property type="project" value="InterPro"/>
</dbReference>
<gene>
    <name evidence="3" type="ORF">SAMN04487960_108144</name>
</gene>
<name>A0A1H3AYR0_9GAMM</name>
<feature type="domain" description="Glycosyltransferase subfamily 4-like N-terminal" evidence="2">
    <location>
        <begin position="21"/>
        <end position="166"/>
    </location>
</feature>
<evidence type="ECO:0000259" key="2">
    <source>
        <dbReference type="Pfam" id="PF13439"/>
    </source>
</evidence>
<dbReference type="EMBL" id="FNNE01000008">
    <property type="protein sequence ID" value="SDX34558.1"/>
    <property type="molecule type" value="Genomic_DNA"/>
</dbReference>
<dbReference type="PANTHER" id="PTHR12526">
    <property type="entry name" value="GLYCOSYLTRANSFERASE"/>
    <property type="match status" value="1"/>
</dbReference>
<organism evidence="3 4">
    <name type="scientific">Marinobacter mobilis</name>
    <dbReference type="NCBI Taxonomy" id="488533"/>
    <lineage>
        <taxon>Bacteria</taxon>
        <taxon>Pseudomonadati</taxon>
        <taxon>Pseudomonadota</taxon>
        <taxon>Gammaproteobacteria</taxon>
        <taxon>Pseudomonadales</taxon>
        <taxon>Marinobacteraceae</taxon>
        <taxon>Marinobacter</taxon>
    </lineage>
</organism>
<dbReference type="InterPro" id="IPR001296">
    <property type="entry name" value="Glyco_trans_1"/>
</dbReference>
<protein>
    <submittedName>
        <fullName evidence="3">Glycosyltransferase involved in cell wall bisynthesis</fullName>
    </submittedName>
</protein>
<dbReference type="AlphaFoldDB" id="A0A1H3AYR0"/>
<dbReference type="PANTHER" id="PTHR12526:SF636">
    <property type="entry name" value="BLL3647 PROTEIN"/>
    <property type="match status" value="1"/>
</dbReference>
<dbReference type="OrthoDB" id="9775208at2"/>
<evidence type="ECO:0000313" key="3">
    <source>
        <dbReference type="EMBL" id="SDX34558.1"/>
    </source>
</evidence>
<sequence length="364" mass="40116">MKVLIISSYTDTWNSVRPEAEMLIELSRLGVDVEVMTQPDAEYVPRFEECGIRVRGYHPSKKLNRQAIAIIRKTLKEGQFDAVYCFNNKAIANTNFAAWGLPVKVLTYRGQTGNISRWDPSCYLTHLSPRVDRIICVSKATRDDLQQHVWGNRSKVCAVYKGHDLQWYQDQPVDLGQFGIPQGAFVVGAVANARPRKGLPVLLDATHQLPKDSNIHLLLVGRGMDTPEIQTMIQASPMADRIHLTGFRRDAPAIIAACNASVLASTKREGLPKTVIESMAYGVAPIVSDTGGSAELIEDGISGIRVTPGSSGEIAAGIRRLHEDPEGCQRMGEKARERIASHFHVKQSAQALFDVLTDTINGDF</sequence>
<dbReference type="Gene3D" id="3.40.50.2000">
    <property type="entry name" value="Glycogen Phosphorylase B"/>
    <property type="match status" value="2"/>
</dbReference>
<dbReference type="Pfam" id="PF00534">
    <property type="entry name" value="Glycos_transf_1"/>
    <property type="match status" value="1"/>
</dbReference>
<dbReference type="InterPro" id="IPR028098">
    <property type="entry name" value="Glyco_trans_4-like_N"/>
</dbReference>
<accession>A0A1H3AYR0</accession>
<dbReference type="STRING" id="488533.SAMN04487960_108144"/>
<keyword evidence="4" id="KW-1185">Reference proteome</keyword>
<dbReference type="CDD" id="cd03801">
    <property type="entry name" value="GT4_PimA-like"/>
    <property type="match status" value="1"/>
</dbReference>
<dbReference type="Proteomes" id="UP000199675">
    <property type="component" value="Unassembled WGS sequence"/>
</dbReference>
<reference evidence="3 4" key="1">
    <citation type="submission" date="2016-10" db="EMBL/GenBank/DDBJ databases">
        <authorList>
            <person name="de Groot N.N."/>
        </authorList>
    </citation>
    <scope>NUCLEOTIDE SEQUENCE [LARGE SCALE GENOMIC DNA]</scope>
    <source>
        <strain evidence="3 4">CGMCC 1.7059</strain>
    </source>
</reference>
<dbReference type="RefSeq" id="WP_091815386.1">
    <property type="nucleotide sequence ID" value="NZ_FNNE01000008.1"/>
</dbReference>
<evidence type="ECO:0000313" key="4">
    <source>
        <dbReference type="Proteomes" id="UP000199675"/>
    </source>
</evidence>
<dbReference type="Pfam" id="PF13439">
    <property type="entry name" value="Glyco_transf_4"/>
    <property type="match status" value="1"/>
</dbReference>